<comment type="caution">
    <text evidence="2">The sequence shown here is derived from an EMBL/GenBank/DDBJ whole genome shotgun (WGS) entry which is preliminary data.</text>
</comment>
<name>A0A6P0HDI6_9ACTN</name>
<accession>A0A6P0HDI6</accession>
<feature type="region of interest" description="Disordered" evidence="1">
    <location>
        <begin position="68"/>
        <end position="93"/>
    </location>
</feature>
<gene>
    <name evidence="2" type="ORF">G3T38_00215</name>
</gene>
<evidence type="ECO:0000256" key="1">
    <source>
        <dbReference type="SAM" id="MobiDB-lite"/>
    </source>
</evidence>
<proteinExistence type="predicted"/>
<evidence type="ECO:0000313" key="2">
    <source>
        <dbReference type="EMBL" id="NEN76696.1"/>
    </source>
</evidence>
<dbReference type="AlphaFoldDB" id="A0A6P0HDI6"/>
<organism evidence="2 3">
    <name type="scientific">Nocardioides zeae</name>
    <dbReference type="NCBI Taxonomy" id="1457234"/>
    <lineage>
        <taxon>Bacteria</taxon>
        <taxon>Bacillati</taxon>
        <taxon>Actinomycetota</taxon>
        <taxon>Actinomycetes</taxon>
        <taxon>Propionibacteriales</taxon>
        <taxon>Nocardioidaceae</taxon>
        <taxon>Nocardioides</taxon>
    </lineage>
</organism>
<evidence type="ECO:0000313" key="3">
    <source>
        <dbReference type="Proteomes" id="UP000468687"/>
    </source>
</evidence>
<keyword evidence="3" id="KW-1185">Reference proteome</keyword>
<dbReference type="Proteomes" id="UP000468687">
    <property type="component" value="Unassembled WGS sequence"/>
</dbReference>
<dbReference type="EMBL" id="JAAGXA010000001">
    <property type="protein sequence ID" value="NEN76696.1"/>
    <property type="molecule type" value="Genomic_DNA"/>
</dbReference>
<sequence>MTDERTGGDRLSKAEIAKDVVQTSVEIAATTVGRVASIVTGAVRDVASAVGEGATEVFELRDAARRATAELEPARERDHEPGREPGHGPGREV</sequence>
<reference evidence="2 3" key="1">
    <citation type="journal article" date="2014" name="Int. J. Syst. Evol. Microbiol.">
        <title>Nocardioides zeae sp. nov., isolated from the stem of Zea mays.</title>
        <authorList>
            <person name="Glaeser S.P."/>
            <person name="McInroy J.A."/>
            <person name="Busse H.J."/>
            <person name="Kampfer P."/>
        </authorList>
    </citation>
    <scope>NUCLEOTIDE SEQUENCE [LARGE SCALE GENOMIC DNA]</scope>
    <source>
        <strain evidence="2 3">JCM 30728</strain>
    </source>
</reference>
<protein>
    <submittedName>
        <fullName evidence="2">Uncharacterized protein</fullName>
    </submittedName>
</protein>
<dbReference type="RefSeq" id="WP_163770046.1">
    <property type="nucleotide sequence ID" value="NZ_JAAGXA010000001.1"/>
</dbReference>